<evidence type="ECO:0000313" key="2">
    <source>
        <dbReference type="Proteomes" id="UP000265618"/>
    </source>
</evidence>
<dbReference type="EMBL" id="BDIP01000639">
    <property type="protein sequence ID" value="GCA62411.1"/>
    <property type="molecule type" value="Genomic_DNA"/>
</dbReference>
<comment type="caution">
    <text evidence="1">The sequence shown here is derived from an EMBL/GenBank/DDBJ whole genome shotgun (WGS) entry which is preliminary data.</text>
</comment>
<evidence type="ECO:0000313" key="1">
    <source>
        <dbReference type="EMBL" id="GCA62411.1"/>
    </source>
</evidence>
<sequence>MSAQQTFMQTLLKWSLANSDSQTFDSDAAALDPERQAWLEGAMNQMVTDGATLMK</sequence>
<gene>
    <name evidence="1" type="ORF">KIPB_003370</name>
</gene>
<protein>
    <submittedName>
        <fullName evidence="1">Uncharacterized protein</fullName>
    </submittedName>
</protein>
<keyword evidence="2" id="KW-1185">Reference proteome</keyword>
<accession>A0A391NJY2</accession>
<reference evidence="1 2" key="1">
    <citation type="journal article" date="2018" name="PLoS ONE">
        <title>The draft genome of Kipferlia bialata reveals reductive genome evolution in fornicate parasites.</title>
        <authorList>
            <person name="Tanifuji G."/>
            <person name="Takabayashi S."/>
            <person name="Kume K."/>
            <person name="Takagi M."/>
            <person name="Nakayama T."/>
            <person name="Kamikawa R."/>
            <person name="Inagaki Y."/>
            <person name="Hashimoto T."/>
        </authorList>
    </citation>
    <scope>NUCLEOTIDE SEQUENCE [LARGE SCALE GENOMIC DNA]</scope>
    <source>
        <strain evidence="1">NY0173</strain>
    </source>
</reference>
<proteinExistence type="predicted"/>
<organism evidence="1 2">
    <name type="scientific">Kipferlia bialata</name>
    <dbReference type="NCBI Taxonomy" id="797122"/>
    <lineage>
        <taxon>Eukaryota</taxon>
        <taxon>Metamonada</taxon>
        <taxon>Carpediemonas-like organisms</taxon>
        <taxon>Kipferlia</taxon>
    </lineage>
</organism>
<name>A0A391NJY2_9EUKA</name>
<dbReference type="Proteomes" id="UP000265618">
    <property type="component" value="Unassembled WGS sequence"/>
</dbReference>
<feature type="non-terminal residue" evidence="1">
    <location>
        <position position="55"/>
    </location>
</feature>
<dbReference type="AlphaFoldDB" id="A0A391NJY2"/>